<proteinExistence type="predicted"/>
<dbReference type="VEuPathDB" id="FungiDB:PSTT_15671"/>
<name>A0A2S4W7Q9_9BASI</name>
<comment type="caution">
    <text evidence="1">The sequence shown here is derived from an EMBL/GenBank/DDBJ whole genome shotgun (WGS) entry which is preliminary data.</text>
</comment>
<dbReference type="EMBL" id="PKSM01000072">
    <property type="protein sequence ID" value="POW17813.1"/>
    <property type="molecule type" value="Genomic_DNA"/>
</dbReference>
<reference evidence="2" key="2">
    <citation type="journal article" date="2018" name="BMC Genomics">
        <title>Genomic insights into host adaptation between the wheat stripe rust pathogen (Puccinia striiformis f. sp. tritici) and the barley stripe rust pathogen (Puccinia striiformis f. sp. hordei).</title>
        <authorList>
            <person name="Xia C."/>
            <person name="Wang M."/>
            <person name="Yin C."/>
            <person name="Cornejo O.E."/>
            <person name="Hulbert S.H."/>
            <person name="Chen X."/>
        </authorList>
    </citation>
    <scope>NUCLEOTIDE SEQUENCE [LARGE SCALE GENOMIC DNA]</scope>
    <source>
        <strain evidence="2">93TX-2</strain>
    </source>
</reference>
<dbReference type="AlphaFoldDB" id="A0A2S4W7Q9"/>
<dbReference type="VEuPathDB" id="FungiDB:PSHT_06228"/>
<reference evidence="1 2" key="1">
    <citation type="submission" date="2017-12" db="EMBL/GenBank/DDBJ databases">
        <title>Gene loss provides genomic basis for host adaptation in cereal stripe rust fungi.</title>
        <authorList>
            <person name="Xia C."/>
        </authorList>
    </citation>
    <scope>NUCLEOTIDE SEQUENCE [LARGE SCALE GENOMIC DNA]</scope>
    <source>
        <strain evidence="1 2">93TX-2</strain>
    </source>
</reference>
<keyword evidence="2" id="KW-1185">Reference proteome</keyword>
<gene>
    <name evidence="1" type="ORF">PSHT_06228</name>
</gene>
<feature type="non-terminal residue" evidence="1">
    <location>
        <position position="1"/>
    </location>
</feature>
<protein>
    <submittedName>
        <fullName evidence="1">Uncharacterized protein</fullName>
    </submittedName>
</protein>
<accession>A0A2S4W7Q9</accession>
<reference evidence="2" key="3">
    <citation type="journal article" date="2018" name="Mol. Plant Microbe Interact.">
        <title>Genome sequence resources for the wheat stripe rust pathogen (Puccinia striiformis f. sp. tritici) and the barley stripe rust pathogen (Puccinia striiformis f. sp. hordei).</title>
        <authorList>
            <person name="Xia C."/>
            <person name="Wang M."/>
            <person name="Yin C."/>
            <person name="Cornejo O.E."/>
            <person name="Hulbert S.H."/>
            <person name="Chen X."/>
        </authorList>
    </citation>
    <scope>NUCLEOTIDE SEQUENCE [LARGE SCALE GENOMIC DNA]</scope>
    <source>
        <strain evidence="2">93TX-2</strain>
    </source>
</reference>
<evidence type="ECO:0000313" key="2">
    <source>
        <dbReference type="Proteomes" id="UP000238274"/>
    </source>
</evidence>
<sequence>ITRTMLPTLAAGKGSNSQLSEHLLCITIHIVHLINIKSGIHIYHYCTEGRYPTSTTHYYHTHTLLSTTTLSINPSKIMFEINNHTPDLDQHSPNHSNVRTMLQPSILDDTKSPLSPKDRRLKKLLVKIFKAGHQGPAAIASCFGSMKYNIALSPSPQEKRMESSKTSSSPDPYHLKYSIHLVLTLKRLES</sequence>
<organism evidence="1 2">
    <name type="scientific">Puccinia striiformis</name>
    <dbReference type="NCBI Taxonomy" id="27350"/>
    <lineage>
        <taxon>Eukaryota</taxon>
        <taxon>Fungi</taxon>
        <taxon>Dikarya</taxon>
        <taxon>Basidiomycota</taxon>
        <taxon>Pucciniomycotina</taxon>
        <taxon>Pucciniomycetes</taxon>
        <taxon>Pucciniales</taxon>
        <taxon>Pucciniaceae</taxon>
        <taxon>Puccinia</taxon>
    </lineage>
</organism>
<dbReference type="Proteomes" id="UP000238274">
    <property type="component" value="Unassembled WGS sequence"/>
</dbReference>
<evidence type="ECO:0000313" key="1">
    <source>
        <dbReference type="EMBL" id="POW17813.1"/>
    </source>
</evidence>